<dbReference type="InterPro" id="IPR032675">
    <property type="entry name" value="LRR_dom_sf"/>
</dbReference>
<feature type="domain" description="Leucine-rich repeat-containing N-terminal plant-type" evidence="14">
    <location>
        <begin position="35"/>
        <end position="78"/>
    </location>
</feature>
<evidence type="ECO:0000256" key="12">
    <source>
        <dbReference type="SAM" id="Phobius"/>
    </source>
</evidence>
<keyword evidence="4" id="KW-0433">Leucine-rich repeat</keyword>
<evidence type="ECO:0000256" key="1">
    <source>
        <dbReference type="ARBA" id="ARBA00004251"/>
    </source>
</evidence>
<dbReference type="PANTHER" id="PTHR48061">
    <property type="entry name" value="LEUCINE-RICH REPEAT RECEPTOR PROTEIN KINASE EMS1-LIKE-RELATED"/>
    <property type="match status" value="1"/>
</dbReference>
<reference evidence="16 17" key="1">
    <citation type="journal article" date="2023" name="Hortic Res">
        <title>The complete reference genome for grapevine (Vitis vinifera L.) genetics and breeding.</title>
        <authorList>
            <person name="Shi X."/>
            <person name="Cao S."/>
            <person name="Wang X."/>
            <person name="Huang S."/>
            <person name="Wang Y."/>
            <person name="Liu Z."/>
            <person name="Liu W."/>
            <person name="Leng X."/>
            <person name="Peng Y."/>
            <person name="Wang N."/>
            <person name="Wang Y."/>
            <person name="Ma Z."/>
            <person name="Xu X."/>
            <person name="Zhang F."/>
            <person name="Xue H."/>
            <person name="Zhong H."/>
            <person name="Wang Y."/>
            <person name="Zhang K."/>
            <person name="Velt A."/>
            <person name="Avia K."/>
            <person name="Holtgrawe D."/>
            <person name="Grimplet J."/>
            <person name="Matus J.T."/>
            <person name="Ware D."/>
            <person name="Wu X."/>
            <person name="Wang H."/>
            <person name="Liu C."/>
            <person name="Fang Y."/>
            <person name="Rustenholz C."/>
            <person name="Cheng Z."/>
            <person name="Xiao H."/>
            <person name="Zhou Y."/>
        </authorList>
    </citation>
    <scope>NUCLEOTIDE SEQUENCE [LARGE SCALE GENOMIC DNA]</scope>
    <source>
        <strain evidence="17">cv. Pinot noir / PN40024</strain>
        <tissue evidence="16">Leaf</tissue>
    </source>
</reference>
<organism evidence="16 17">
    <name type="scientific">Vitis vinifera</name>
    <name type="common">Grape</name>
    <dbReference type="NCBI Taxonomy" id="29760"/>
    <lineage>
        <taxon>Eukaryota</taxon>
        <taxon>Viridiplantae</taxon>
        <taxon>Streptophyta</taxon>
        <taxon>Embryophyta</taxon>
        <taxon>Tracheophyta</taxon>
        <taxon>Spermatophyta</taxon>
        <taxon>Magnoliopsida</taxon>
        <taxon>eudicotyledons</taxon>
        <taxon>Gunneridae</taxon>
        <taxon>Pentapetalae</taxon>
        <taxon>rosids</taxon>
        <taxon>Vitales</taxon>
        <taxon>Vitaceae</taxon>
        <taxon>Viteae</taxon>
        <taxon>Vitis</taxon>
    </lineage>
</organism>
<dbReference type="Gene3D" id="3.80.10.10">
    <property type="entry name" value="Ribonuclease Inhibitor"/>
    <property type="match status" value="7"/>
</dbReference>
<evidence type="ECO:0000313" key="16">
    <source>
        <dbReference type="EMBL" id="WKA00068.1"/>
    </source>
</evidence>
<dbReference type="Pfam" id="PF13855">
    <property type="entry name" value="LRR_8"/>
    <property type="match status" value="1"/>
</dbReference>
<dbReference type="SMART" id="SM00369">
    <property type="entry name" value="LRR_TYP"/>
    <property type="match status" value="7"/>
</dbReference>
<evidence type="ECO:0000259" key="15">
    <source>
        <dbReference type="Pfam" id="PF23598"/>
    </source>
</evidence>
<accession>A0ABY9CXS6</accession>
<evidence type="ECO:0000256" key="10">
    <source>
        <dbReference type="ARBA" id="ARBA00023170"/>
    </source>
</evidence>
<dbReference type="InterPro" id="IPR046956">
    <property type="entry name" value="RLP23-like"/>
</dbReference>
<keyword evidence="8 12" id="KW-1133">Transmembrane helix</keyword>
<keyword evidence="10" id="KW-0675">Receptor</keyword>
<dbReference type="Pfam" id="PF23598">
    <property type="entry name" value="LRR_14"/>
    <property type="match status" value="1"/>
</dbReference>
<evidence type="ECO:0000256" key="9">
    <source>
        <dbReference type="ARBA" id="ARBA00023136"/>
    </source>
</evidence>
<gene>
    <name evidence="16" type="ORF">VitviT2T_018459</name>
</gene>
<evidence type="ECO:0000256" key="2">
    <source>
        <dbReference type="ARBA" id="ARBA00009592"/>
    </source>
</evidence>
<evidence type="ECO:0000256" key="8">
    <source>
        <dbReference type="ARBA" id="ARBA00022989"/>
    </source>
</evidence>
<keyword evidence="17" id="KW-1185">Reference proteome</keyword>
<keyword evidence="7" id="KW-0677">Repeat</keyword>
<keyword evidence="9 12" id="KW-0472">Membrane</keyword>
<evidence type="ECO:0008006" key="18">
    <source>
        <dbReference type="Google" id="ProtNLM"/>
    </source>
</evidence>
<dbReference type="EMBL" id="CP126659">
    <property type="protein sequence ID" value="WKA00068.1"/>
    <property type="molecule type" value="Genomic_DNA"/>
</dbReference>
<evidence type="ECO:0000256" key="7">
    <source>
        <dbReference type="ARBA" id="ARBA00022737"/>
    </source>
</evidence>
<evidence type="ECO:0000256" key="6">
    <source>
        <dbReference type="ARBA" id="ARBA00022729"/>
    </source>
</evidence>
<dbReference type="Pfam" id="PF00560">
    <property type="entry name" value="LRR_1"/>
    <property type="match status" value="6"/>
</dbReference>
<dbReference type="Pfam" id="PF08263">
    <property type="entry name" value="LRRNT_2"/>
    <property type="match status" value="1"/>
</dbReference>
<evidence type="ECO:0000256" key="4">
    <source>
        <dbReference type="ARBA" id="ARBA00022614"/>
    </source>
</evidence>
<evidence type="ECO:0000313" key="17">
    <source>
        <dbReference type="Proteomes" id="UP001227230"/>
    </source>
</evidence>
<comment type="subcellular location">
    <subcellularLocation>
        <location evidence="1">Cell membrane</location>
        <topology evidence="1">Single-pass type I membrane protein</topology>
    </subcellularLocation>
</comment>
<dbReference type="SUPFAM" id="SSF52058">
    <property type="entry name" value="L domain-like"/>
    <property type="match status" value="3"/>
</dbReference>
<feature type="chain" id="PRO_5045112073" description="Receptor-like protein 12" evidence="13">
    <location>
        <begin position="25"/>
        <end position="1060"/>
    </location>
</feature>
<evidence type="ECO:0000256" key="11">
    <source>
        <dbReference type="ARBA" id="ARBA00023180"/>
    </source>
</evidence>
<dbReference type="InterPro" id="IPR013210">
    <property type="entry name" value="LRR_N_plant-typ"/>
</dbReference>
<keyword evidence="6 13" id="KW-0732">Signal</keyword>
<dbReference type="PRINTS" id="PR00019">
    <property type="entry name" value="LEURICHRPT"/>
</dbReference>
<dbReference type="InterPro" id="IPR055414">
    <property type="entry name" value="LRR_R13L4/SHOC2-like"/>
</dbReference>
<name>A0ABY9CXS6_VITVI</name>
<protein>
    <recommendedName>
        <fullName evidence="18">Receptor-like protein 12</fullName>
    </recommendedName>
</protein>
<sequence length="1060" mass="117103">MGLIKLHHLFLIIFLSHFFLLSSSQTPQPDHQCLDHQKSALLQFKNETFSESSSSLSPKLASWEPDTDCCSWEGITCDSATGHVIGLNLSHVNLQGLVDSNSSLFKLHNLLMLDFSWNFDLAFNLDSEKVIPTPFGFSLLPNLSHLNLAYTGFSGQVPLQMSHLTKLVFLDFSGDGGLKLESPNLKELVQNMSNLKELLLDQVSLSSQNSDWFKALSYAAPNLSVLSLSGCSISGPLDSLLSNLHFLSEIDLSLNNLSSEVPDFLANFTSLVSLDLSYCGLHGEFPMGVFRLPNLQNIDISSNPELVGLLPEFPEHSALSKLLLSDTRFHGKLPESIGHLQFLNQFYINSCNFTGTIPNSLGNLSQLQFLSLSSNNFGGSIPSSIANLTQLQVLALSSNHLSGSIPSLVLPRKGLLSLLNLELSDNLFDGVIDCSLFTLPSLNYLSLAENFFRSLPPEGSCKPSSSLGYLNLSYNVLQGPIPGLITELKSLQELYLSSNEFNGSLDLGLFSNFTNLTYLDLSDNLWSVTASPNLIFPQLWSLKLRSCSVKKFPTFLRNLQGLGSLDLSRNGIMGQIPIWIWMSSLVSLNLSDNSLTGLDGPLPNASTLQLSYLDLHSNNIKGSLPILWHQYPMVLDFSNNSFSSFIPDDIGSYFDDLVFFSVASNKLIGEIPASICSAGRLEVLDLSNNSFNGTIPRCIGNFSAYLSILNLGKNGFQGTLPQTFANTLNTLVFNGNQLEGTVPRSLSDCNALEVLDIGNNWINDTFPFWLENLPQLRVLILRSNKFHGKIGNPQTRNAFPMLHVIDLSSNDFTGDLASEYFYHWKAMMKVDNGKSGVRYLGKSGYYYSYSSSVKLAMKGFEFELQRILDIFTAIDLSNNEFEGKIPDSIGELKSLHVLDLSNNSLEGPIPSSLENLSQLESLDFSDNRLSGRIPWQLTRLTFLSFMNLARNDLEGTIPSGGQFNTFPATYYEGNPRLCGFPLSRKCEAVEEALPPIQQDLDSDSSSEFDWKFAGMGYGCGVVAGLSIGYILFWGNGVFSQSFTLQKHHPRMKSRRRRSTS</sequence>
<evidence type="ECO:0000256" key="5">
    <source>
        <dbReference type="ARBA" id="ARBA00022692"/>
    </source>
</evidence>
<dbReference type="Proteomes" id="UP001227230">
    <property type="component" value="Chromosome 12"/>
</dbReference>
<keyword evidence="3" id="KW-1003">Cell membrane</keyword>
<evidence type="ECO:0000259" key="14">
    <source>
        <dbReference type="Pfam" id="PF08263"/>
    </source>
</evidence>
<comment type="similarity">
    <text evidence="2">Belongs to the RLP family.</text>
</comment>
<keyword evidence="5 12" id="KW-0812">Transmembrane</keyword>
<dbReference type="InterPro" id="IPR003591">
    <property type="entry name" value="Leu-rich_rpt_typical-subtyp"/>
</dbReference>
<keyword evidence="11" id="KW-0325">Glycoprotein</keyword>
<evidence type="ECO:0000256" key="3">
    <source>
        <dbReference type="ARBA" id="ARBA00022475"/>
    </source>
</evidence>
<feature type="signal peptide" evidence="13">
    <location>
        <begin position="1"/>
        <end position="24"/>
    </location>
</feature>
<dbReference type="InterPro" id="IPR001611">
    <property type="entry name" value="Leu-rich_rpt"/>
</dbReference>
<dbReference type="PANTHER" id="PTHR48061:SF2">
    <property type="entry name" value="RECEPTOR LIKE PROTEIN 30-LIKE"/>
    <property type="match status" value="1"/>
</dbReference>
<feature type="domain" description="Disease resistance R13L4/SHOC-2-like LRR" evidence="15">
    <location>
        <begin position="322"/>
        <end position="545"/>
    </location>
</feature>
<evidence type="ECO:0000256" key="13">
    <source>
        <dbReference type="SAM" id="SignalP"/>
    </source>
</evidence>
<proteinExistence type="inferred from homology"/>
<feature type="transmembrane region" description="Helical" evidence="12">
    <location>
        <begin position="1012"/>
        <end position="1032"/>
    </location>
</feature>